<dbReference type="PANTHER" id="PTHR23539">
    <property type="entry name" value="MFS TRANSPORTER"/>
    <property type="match status" value="1"/>
</dbReference>
<keyword evidence="3 4" id="KW-0472">Membrane</keyword>
<name>A0AA41Z9X4_9HYPH</name>
<evidence type="ECO:0000256" key="4">
    <source>
        <dbReference type="SAM" id="Phobius"/>
    </source>
</evidence>
<dbReference type="InterPro" id="IPR011701">
    <property type="entry name" value="MFS"/>
</dbReference>
<dbReference type="Gene3D" id="1.20.1250.20">
    <property type="entry name" value="MFS general substrate transporter like domains"/>
    <property type="match status" value="1"/>
</dbReference>
<dbReference type="AlphaFoldDB" id="A0AA41Z9X4"/>
<evidence type="ECO:0000313" key="5">
    <source>
        <dbReference type="EMBL" id="MCW6512985.1"/>
    </source>
</evidence>
<keyword evidence="1 4" id="KW-0812">Transmembrane</keyword>
<sequence>MNQAFGLDAFNFTLAGAREGFGPFLGVYLQHQGFDPARTGFAMSLAGIAGIAATAPLVALIDRIAAKRAAVVLAVACIAIGAVLVAASKQLWIVAAGQVFIGIADSSLAPLVAALTLGLVGRDRYADRVARNEAFTAGRASLAQGRRGSLDTKPDRFCPG</sequence>
<keyword evidence="2 4" id="KW-1133">Transmembrane helix</keyword>
<dbReference type="SUPFAM" id="SSF103473">
    <property type="entry name" value="MFS general substrate transporter"/>
    <property type="match status" value="1"/>
</dbReference>
<dbReference type="Pfam" id="PF07690">
    <property type="entry name" value="MFS_1"/>
    <property type="match status" value="1"/>
</dbReference>
<keyword evidence="6" id="KW-1185">Reference proteome</keyword>
<dbReference type="RefSeq" id="WP_282589361.1">
    <property type="nucleotide sequence ID" value="NZ_JAMOIM010000081.1"/>
</dbReference>
<dbReference type="Proteomes" id="UP001165667">
    <property type="component" value="Unassembled WGS sequence"/>
</dbReference>
<evidence type="ECO:0000313" key="6">
    <source>
        <dbReference type="Proteomes" id="UP001165667"/>
    </source>
</evidence>
<dbReference type="GO" id="GO:0022857">
    <property type="term" value="F:transmembrane transporter activity"/>
    <property type="evidence" value="ECO:0007669"/>
    <property type="project" value="InterPro"/>
</dbReference>
<accession>A0AA41Z9X4</accession>
<evidence type="ECO:0000256" key="2">
    <source>
        <dbReference type="ARBA" id="ARBA00022989"/>
    </source>
</evidence>
<feature type="transmembrane region" description="Helical" evidence="4">
    <location>
        <begin position="68"/>
        <end position="87"/>
    </location>
</feature>
<dbReference type="PANTHER" id="PTHR23539:SF1">
    <property type="entry name" value="MAJOR FACILITATOR SUPERFAMILY (MFS) PROFILE DOMAIN-CONTAINING PROTEIN"/>
    <property type="match status" value="1"/>
</dbReference>
<gene>
    <name evidence="5" type="ORF">M8523_34540</name>
</gene>
<feature type="transmembrane region" description="Helical" evidence="4">
    <location>
        <begin position="41"/>
        <end position="61"/>
    </location>
</feature>
<evidence type="ECO:0000256" key="3">
    <source>
        <dbReference type="ARBA" id="ARBA00023136"/>
    </source>
</evidence>
<organism evidence="5 6">
    <name type="scientific">Lichenifustis flavocetrariae</name>
    <dbReference type="NCBI Taxonomy" id="2949735"/>
    <lineage>
        <taxon>Bacteria</taxon>
        <taxon>Pseudomonadati</taxon>
        <taxon>Pseudomonadota</taxon>
        <taxon>Alphaproteobacteria</taxon>
        <taxon>Hyphomicrobiales</taxon>
        <taxon>Lichenihabitantaceae</taxon>
        <taxon>Lichenifustis</taxon>
    </lineage>
</organism>
<proteinExistence type="predicted"/>
<comment type="caution">
    <text evidence="5">The sequence shown here is derived from an EMBL/GenBank/DDBJ whole genome shotgun (WGS) entry which is preliminary data.</text>
</comment>
<evidence type="ECO:0000256" key="1">
    <source>
        <dbReference type="ARBA" id="ARBA00022692"/>
    </source>
</evidence>
<dbReference type="InterPro" id="IPR036259">
    <property type="entry name" value="MFS_trans_sf"/>
</dbReference>
<feature type="non-terminal residue" evidence="5">
    <location>
        <position position="160"/>
    </location>
</feature>
<feature type="transmembrane region" description="Helical" evidence="4">
    <location>
        <begin position="99"/>
        <end position="121"/>
    </location>
</feature>
<protein>
    <submittedName>
        <fullName evidence="5">MFS transporter</fullName>
    </submittedName>
</protein>
<reference evidence="5" key="1">
    <citation type="submission" date="2022-05" db="EMBL/GenBank/DDBJ databases">
        <authorList>
            <person name="Pankratov T."/>
        </authorList>
    </citation>
    <scope>NUCLEOTIDE SEQUENCE</scope>
    <source>
        <strain evidence="5">BP6-180914</strain>
    </source>
</reference>
<dbReference type="EMBL" id="JAMOIM010000081">
    <property type="protein sequence ID" value="MCW6512985.1"/>
    <property type="molecule type" value="Genomic_DNA"/>
</dbReference>